<sequence>MAERLLDTTIQTLRNIPHLALIPLAILWFGIGEEAKVFLVALGVFFPLYLNTFHGIRSVDPALIKMGRIYGLKGFLEGDLARGNTLHSGGVEVFLGHHVADSDRGGNHRQ</sequence>
<keyword evidence="3" id="KW-1003">Cell membrane</keyword>
<proteinExistence type="predicted"/>
<dbReference type="PANTHER" id="PTHR30151:SF38">
    <property type="entry name" value="ALIPHATIC SULFONATES TRANSPORT PERMEASE PROTEIN SSUC-RELATED"/>
    <property type="match status" value="1"/>
</dbReference>
<comment type="caution">
    <text evidence="9">The sequence shown here is derived from an EMBL/GenBank/DDBJ whole genome shotgun (WGS) entry which is preliminary data.</text>
</comment>
<keyword evidence="2" id="KW-0813">Transport</keyword>
<dbReference type="PANTHER" id="PTHR30151">
    <property type="entry name" value="ALKANE SULFONATE ABC TRANSPORTER-RELATED, MEMBRANE SUBUNIT"/>
    <property type="match status" value="1"/>
</dbReference>
<accession>A0ABQ1FVR9</accession>
<evidence type="ECO:0000259" key="8">
    <source>
        <dbReference type="Pfam" id="PF00528"/>
    </source>
</evidence>
<keyword evidence="10" id="KW-1185">Reference proteome</keyword>
<evidence type="ECO:0000313" key="10">
    <source>
        <dbReference type="Proteomes" id="UP000617979"/>
    </source>
</evidence>
<keyword evidence="4 7" id="KW-0812">Transmembrane</keyword>
<keyword evidence="6 7" id="KW-0472">Membrane</keyword>
<organism evidence="9 10">
    <name type="scientific">Kroppenstedtia guangzhouensis</name>
    <dbReference type="NCBI Taxonomy" id="1274356"/>
    <lineage>
        <taxon>Bacteria</taxon>
        <taxon>Bacillati</taxon>
        <taxon>Bacillota</taxon>
        <taxon>Bacilli</taxon>
        <taxon>Bacillales</taxon>
        <taxon>Thermoactinomycetaceae</taxon>
        <taxon>Kroppenstedtia</taxon>
    </lineage>
</organism>
<evidence type="ECO:0000313" key="9">
    <source>
        <dbReference type="EMBL" id="GGA32130.1"/>
    </source>
</evidence>
<keyword evidence="5 7" id="KW-1133">Transmembrane helix</keyword>
<feature type="transmembrane region" description="Helical" evidence="7">
    <location>
        <begin position="37"/>
        <end position="56"/>
    </location>
</feature>
<evidence type="ECO:0000256" key="3">
    <source>
        <dbReference type="ARBA" id="ARBA00022475"/>
    </source>
</evidence>
<reference evidence="10" key="1">
    <citation type="journal article" date="2019" name="Int. J. Syst. Evol. Microbiol.">
        <title>The Global Catalogue of Microorganisms (GCM) 10K type strain sequencing project: providing services to taxonomists for standard genome sequencing and annotation.</title>
        <authorList>
            <consortium name="The Broad Institute Genomics Platform"/>
            <consortium name="The Broad Institute Genome Sequencing Center for Infectious Disease"/>
            <person name="Wu L."/>
            <person name="Ma J."/>
        </authorList>
    </citation>
    <scope>NUCLEOTIDE SEQUENCE [LARGE SCALE GENOMIC DNA]</scope>
    <source>
        <strain evidence="10">CGMCC 1.12404</strain>
    </source>
</reference>
<evidence type="ECO:0000256" key="4">
    <source>
        <dbReference type="ARBA" id="ARBA00022692"/>
    </source>
</evidence>
<comment type="subcellular location">
    <subcellularLocation>
        <location evidence="1">Cell membrane</location>
        <topology evidence="1">Multi-pass membrane protein</topology>
    </subcellularLocation>
</comment>
<evidence type="ECO:0000256" key="7">
    <source>
        <dbReference type="SAM" id="Phobius"/>
    </source>
</evidence>
<evidence type="ECO:0000256" key="2">
    <source>
        <dbReference type="ARBA" id="ARBA00022448"/>
    </source>
</evidence>
<evidence type="ECO:0000256" key="6">
    <source>
        <dbReference type="ARBA" id="ARBA00023136"/>
    </source>
</evidence>
<dbReference type="Proteomes" id="UP000617979">
    <property type="component" value="Unassembled WGS sequence"/>
</dbReference>
<dbReference type="SUPFAM" id="SSF161098">
    <property type="entry name" value="MetI-like"/>
    <property type="match status" value="1"/>
</dbReference>
<gene>
    <name evidence="9" type="ORF">GCM10007416_00880</name>
</gene>
<dbReference type="InterPro" id="IPR000515">
    <property type="entry name" value="MetI-like"/>
</dbReference>
<evidence type="ECO:0000256" key="5">
    <source>
        <dbReference type="ARBA" id="ARBA00022989"/>
    </source>
</evidence>
<dbReference type="InterPro" id="IPR035906">
    <property type="entry name" value="MetI-like_sf"/>
</dbReference>
<dbReference type="Pfam" id="PF00528">
    <property type="entry name" value="BPD_transp_1"/>
    <property type="match status" value="1"/>
</dbReference>
<evidence type="ECO:0000256" key="1">
    <source>
        <dbReference type="ARBA" id="ARBA00004651"/>
    </source>
</evidence>
<name>A0ABQ1FVR9_9BACL</name>
<protein>
    <recommendedName>
        <fullName evidence="8">ABC transmembrane type-1 domain-containing protein</fullName>
    </recommendedName>
</protein>
<dbReference type="Gene3D" id="1.10.3720.10">
    <property type="entry name" value="MetI-like"/>
    <property type="match status" value="1"/>
</dbReference>
<feature type="transmembrane region" description="Helical" evidence="7">
    <location>
        <begin position="12"/>
        <end position="31"/>
    </location>
</feature>
<feature type="domain" description="ABC transmembrane type-1" evidence="8">
    <location>
        <begin position="3"/>
        <end position="73"/>
    </location>
</feature>
<dbReference type="EMBL" id="BMEX01000001">
    <property type="protein sequence ID" value="GGA32130.1"/>
    <property type="molecule type" value="Genomic_DNA"/>
</dbReference>